<dbReference type="RefSeq" id="WP_135087505.1">
    <property type="nucleotide sequence ID" value="NZ_SPDV01000025.1"/>
</dbReference>
<proteinExistence type="predicted"/>
<reference evidence="2 3" key="1">
    <citation type="submission" date="2019-03" db="EMBL/GenBank/DDBJ databases">
        <title>Genome sequence of Sphingomonas sp. 17J27-24.</title>
        <authorList>
            <person name="Kim M."/>
            <person name="Maeng S."/>
            <person name="Sathiyaraj S."/>
        </authorList>
    </citation>
    <scope>NUCLEOTIDE SEQUENCE [LARGE SCALE GENOMIC DNA]</scope>
    <source>
        <strain evidence="2 3">17J27-24</strain>
    </source>
</reference>
<dbReference type="GO" id="GO:0016747">
    <property type="term" value="F:acyltransferase activity, transferring groups other than amino-acyl groups"/>
    <property type="evidence" value="ECO:0007669"/>
    <property type="project" value="InterPro"/>
</dbReference>
<dbReference type="Pfam" id="PF00583">
    <property type="entry name" value="Acetyltransf_1"/>
    <property type="match status" value="1"/>
</dbReference>
<evidence type="ECO:0000313" key="2">
    <source>
        <dbReference type="EMBL" id="TFI57765.1"/>
    </source>
</evidence>
<dbReference type="AlphaFoldDB" id="A0A4Y8ZRK9"/>
<dbReference type="InterPro" id="IPR000182">
    <property type="entry name" value="GNAT_dom"/>
</dbReference>
<organism evidence="2 3">
    <name type="scientific">Sphingomonas parva</name>
    <dbReference type="NCBI Taxonomy" id="2555898"/>
    <lineage>
        <taxon>Bacteria</taxon>
        <taxon>Pseudomonadati</taxon>
        <taxon>Pseudomonadota</taxon>
        <taxon>Alphaproteobacteria</taxon>
        <taxon>Sphingomonadales</taxon>
        <taxon>Sphingomonadaceae</taxon>
        <taxon>Sphingomonas</taxon>
    </lineage>
</organism>
<evidence type="ECO:0000313" key="3">
    <source>
        <dbReference type="Proteomes" id="UP000298213"/>
    </source>
</evidence>
<protein>
    <submittedName>
        <fullName evidence="2">N-acetyltransferase</fullName>
    </submittedName>
</protein>
<sequence>MPPPLIAAGPLGVGYRPADEADLPFLFGVYASTRLEELAQTGWPAEMQTIFLRQQFDAQHHHYRTYYSEAEWLVVQWRGADVGRLYFEEWPSQVRIIDIALLPAARGHGLGAAILQDMLALAAGLSKAASIHVEKNNPAMRLYRRLGFATVEDKGVYDLMEWRAESAPGEPT</sequence>
<comment type="caution">
    <text evidence="2">The sequence shown here is derived from an EMBL/GenBank/DDBJ whole genome shotgun (WGS) entry which is preliminary data.</text>
</comment>
<dbReference type="OrthoDB" id="7585366at2"/>
<dbReference type="Proteomes" id="UP000298213">
    <property type="component" value="Unassembled WGS sequence"/>
</dbReference>
<accession>A0A4Y8ZRK9</accession>
<name>A0A4Y8ZRK9_9SPHN</name>
<feature type="domain" description="N-acetyltransferase" evidence="1">
    <location>
        <begin position="13"/>
        <end position="165"/>
    </location>
</feature>
<keyword evidence="3" id="KW-1185">Reference proteome</keyword>
<evidence type="ECO:0000259" key="1">
    <source>
        <dbReference type="PROSITE" id="PS51186"/>
    </source>
</evidence>
<dbReference type="PROSITE" id="PS51186">
    <property type="entry name" value="GNAT"/>
    <property type="match status" value="1"/>
</dbReference>
<keyword evidence="2" id="KW-0808">Transferase</keyword>
<gene>
    <name evidence="2" type="ORF">E2493_13125</name>
</gene>
<dbReference type="InterPro" id="IPR016181">
    <property type="entry name" value="Acyl_CoA_acyltransferase"/>
</dbReference>
<dbReference type="SUPFAM" id="SSF55729">
    <property type="entry name" value="Acyl-CoA N-acyltransferases (Nat)"/>
    <property type="match status" value="1"/>
</dbReference>
<dbReference type="Gene3D" id="3.40.630.30">
    <property type="match status" value="1"/>
</dbReference>
<dbReference type="EMBL" id="SPDV01000025">
    <property type="protein sequence ID" value="TFI57765.1"/>
    <property type="molecule type" value="Genomic_DNA"/>
</dbReference>